<feature type="non-terminal residue" evidence="2">
    <location>
        <position position="93"/>
    </location>
</feature>
<organism evidence="2 3">
    <name type="scientific">Eiseniibacteriota bacterium</name>
    <dbReference type="NCBI Taxonomy" id="2212470"/>
    <lineage>
        <taxon>Bacteria</taxon>
        <taxon>Candidatus Eiseniibacteriota</taxon>
    </lineage>
</organism>
<dbReference type="Proteomes" id="UP000316852">
    <property type="component" value="Unassembled WGS sequence"/>
</dbReference>
<evidence type="ECO:0000256" key="1">
    <source>
        <dbReference type="SAM" id="SignalP"/>
    </source>
</evidence>
<dbReference type="AlphaFoldDB" id="A0A538TB29"/>
<keyword evidence="1" id="KW-0732">Signal</keyword>
<comment type="caution">
    <text evidence="2">The sequence shown here is derived from an EMBL/GenBank/DDBJ whole genome shotgun (WGS) entry which is preliminary data.</text>
</comment>
<feature type="chain" id="PRO_5021701283" evidence="1">
    <location>
        <begin position="27"/>
        <end position="93"/>
    </location>
</feature>
<feature type="signal peptide" evidence="1">
    <location>
        <begin position="1"/>
        <end position="26"/>
    </location>
</feature>
<protein>
    <submittedName>
        <fullName evidence="2">Uncharacterized protein</fullName>
    </submittedName>
</protein>
<evidence type="ECO:0000313" key="3">
    <source>
        <dbReference type="Proteomes" id="UP000316852"/>
    </source>
</evidence>
<dbReference type="EMBL" id="VBOW01000008">
    <property type="protein sequence ID" value="TMQ60839.1"/>
    <property type="molecule type" value="Genomic_DNA"/>
</dbReference>
<gene>
    <name evidence="2" type="ORF">E6K76_00640</name>
</gene>
<accession>A0A538TB29</accession>
<reference evidence="2 3" key="1">
    <citation type="journal article" date="2019" name="Nat. Microbiol.">
        <title>Mediterranean grassland soil C-N compound turnover is dependent on rainfall and depth, and is mediated by genomically divergent microorganisms.</title>
        <authorList>
            <person name="Diamond S."/>
            <person name="Andeer P.F."/>
            <person name="Li Z."/>
            <person name="Crits-Christoph A."/>
            <person name="Burstein D."/>
            <person name="Anantharaman K."/>
            <person name="Lane K.R."/>
            <person name="Thomas B.C."/>
            <person name="Pan C."/>
            <person name="Northen T.R."/>
            <person name="Banfield J.F."/>
        </authorList>
    </citation>
    <scope>NUCLEOTIDE SEQUENCE [LARGE SCALE GENOMIC DNA]</scope>
    <source>
        <strain evidence="2">WS_6</strain>
    </source>
</reference>
<sequence length="93" mass="9832">MPAERALRLFALAGWIMSSAPSAARAAPPAIPDSARAAPPARVAARIGVTVEPKLWIAAPIDMTVERTLGIASLEDALRLRRPLLLTPLPLFG</sequence>
<name>A0A538TB29_UNCEI</name>
<evidence type="ECO:0000313" key="2">
    <source>
        <dbReference type="EMBL" id="TMQ60839.1"/>
    </source>
</evidence>
<proteinExistence type="predicted"/>